<dbReference type="PROSITE" id="PS00758">
    <property type="entry name" value="ARGE_DAPE_CPG2_1"/>
    <property type="match status" value="1"/>
</dbReference>
<name>A0A3M2M9I7_9ACTN</name>
<dbReference type="InterPro" id="IPR036264">
    <property type="entry name" value="Bact_exopeptidase_dim_dom"/>
</dbReference>
<dbReference type="AlphaFoldDB" id="A0A3M2M9I7"/>
<feature type="compositionally biased region" description="Basic and acidic residues" evidence="6">
    <location>
        <begin position="58"/>
        <end position="72"/>
    </location>
</feature>
<dbReference type="PANTHER" id="PTHR43808">
    <property type="entry name" value="ACETYLORNITHINE DEACETYLASE"/>
    <property type="match status" value="1"/>
</dbReference>
<gene>
    <name evidence="8" type="ORF">EBN88_01150</name>
</gene>
<dbReference type="InterPro" id="IPR050072">
    <property type="entry name" value="Peptidase_M20A"/>
</dbReference>
<evidence type="ECO:0000259" key="7">
    <source>
        <dbReference type="Pfam" id="PF07687"/>
    </source>
</evidence>
<dbReference type="Gene3D" id="3.40.630.10">
    <property type="entry name" value="Zn peptidases"/>
    <property type="match status" value="1"/>
</dbReference>
<comment type="caution">
    <text evidence="8">The sequence shown here is derived from an EMBL/GenBank/DDBJ whole genome shotgun (WGS) entry which is preliminary data.</text>
</comment>
<dbReference type="InterPro" id="IPR011650">
    <property type="entry name" value="Peptidase_M20_dimer"/>
</dbReference>
<reference evidence="8 9" key="1">
    <citation type="submission" date="2018-10" db="EMBL/GenBank/DDBJ databases">
        <title>Isolation, diversity and antifungal activity of actinobacteria from wheat.</title>
        <authorList>
            <person name="Han C."/>
        </authorList>
    </citation>
    <scope>NUCLEOTIDE SEQUENCE [LARGE SCALE GENOMIC DNA]</scope>
    <source>
        <strain evidence="8 9">NEAU-YY642</strain>
    </source>
</reference>
<sequence>MDVRFPPTGPRGLPGRLAGLPDARAPWARSGAYRAVYGSSPCRVRVNSPLYRGSSHPRKPERPVVPCEDTHRTTGRFHVGTPAAGRADDAARHIAGIDRDRLAATLVDLIGLPSVNPFGAPPVGEAGERKVADYLGRRLEGLGWACETTEFAPGRYNLVARSPRARATGHGRSLMLAGHMDTVETTGYPEALSGTVRDGRVYGRGACDMKAALACYVEVAEVLAERGLPPNGELLIAGVGDEEYRQEGAKALGRSGPRVDGVIVGEPTELRICHATKGLAAYDLTVTGRATHSSVPHHGTNAVLAAAELLGFFPRYARQLERHHHPLLGHPTVNVGTIEGGVKPNIVPSRCRVGLSRRLLPGETPAVVRAEIAELLGAPDDRLPWSLGDAWWTVEPYELPDDHALAEVVRAAATEEGIPDTAPHGFPASSDAAYFGSPVLLFGPGSLAQAHSLDEWVAVDDMVTATAVYLRAALALPGLPSEAGGAP</sequence>
<protein>
    <submittedName>
        <fullName evidence="8">M20 family peptidase</fullName>
    </submittedName>
</protein>
<evidence type="ECO:0000313" key="8">
    <source>
        <dbReference type="EMBL" id="RMI46216.1"/>
    </source>
</evidence>
<keyword evidence="9" id="KW-1185">Reference proteome</keyword>
<evidence type="ECO:0000256" key="2">
    <source>
        <dbReference type="ARBA" id="ARBA00006247"/>
    </source>
</evidence>
<evidence type="ECO:0000256" key="5">
    <source>
        <dbReference type="ARBA" id="ARBA00022833"/>
    </source>
</evidence>
<evidence type="ECO:0000256" key="3">
    <source>
        <dbReference type="ARBA" id="ARBA00022723"/>
    </source>
</evidence>
<evidence type="ECO:0000256" key="1">
    <source>
        <dbReference type="ARBA" id="ARBA00001947"/>
    </source>
</evidence>
<dbReference type="PANTHER" id="PTHR43808:SF8">
    <property type="entry name" value="PEPTIDASE M20 DIMERISATION DOMAIN-CONTAINING PROTEIN"/>
    <property type="match status" value="1"/>
</dbReference>
<dbReference type="EMBL" id="RFFJ01000003">
    <property type="protein sequence ID" value="RMI46216.1"/>
    <property type="molecule type" value="Genomic_DNA"/>
</dbReference>
<dbReference type="Gene3D" id="3.30.70.360">
    <property type="match status" value="1"/>
</dbReference>
<comment type="similarity">
    <text evidence="2">Belongs to the peptidase M20A family.</text>
</comment>
<dbReference type="Proteomes" id="UP000278673">
    <property type="component" value="Unassembled WGS sequence"/>
</dbReference>
<comment type="cofactor">
    <cofactor evidence="1">
        <name>Zn(2+)</name>
        <dbReference type="ChEBI" id="CHEBI:29105"/>
    </cofactor>
</comment>
<dbReference type="InterPro" id="IPR001261">
    <property type="entry name" value="ArgE/DapE_CS"/>
</dbReference>
<evidence type="ECO:0000256" key="4">
    <source>
        <dbReference type="ARBA" id="ARBA00022801"/>
    </source>
</evidence>
<dbReference type="SUPFAM" id="SSF55031">
    <property type="entry name" value="Bacterial exopeptidase dimerisation domain"/>
    <property type="match status" value="1"/>
</dbReference>
<keyword evidence="5" id="KW-0862">Zinc</keyword>
<dbReference type="GO" id="GO:0046872">
    <property type="term" value="F:metal ion binding"/>
    <property type="evidence" value="ECO:0007669"/>
    <property type="project" value="UniProtKB-KW"/>
</dbReference>
<dbReference type="Pfam" id="PF01546">
    <property type="entry name" value="Peptidase_M20"/>
    <property type="match status" value="1"/>
</dbReference>
<accession>A0A3M2M9I7</accession>
<dbReference type="CDD" id="cd08659">
    <property type="entry name" value="M20_ArgE_DapE-like"/>
    <property type="match status" value="1"/>
</dbReference>
<dbReference type="InterPro" id="IPR002933">
    <property type="entry name" value="Peptidase_M20"/>
</dbReference>
<feature type="region of interest" description="Disordered" evidence="6">
    <location>
        <begin position="49"/>
        <end position="73"/>
    </location>
</feature>
<feature type="domain" description="Peptidase M20 dimerisation" evidence="7">
    <location>
        <begin position="275"/>
        <end position="379"/>
    </location>
</feature>
<proteinExistence type="inferred from homology"/>
<dbReference type="Pfam" id="PF07687">
    <property type="entry name" value="M20_dimer"/>
    <property type="match status" value="1"/>
</dbReference>
<evidence type="ECO:0000313" key="9">
    <source>
        <dbReference type="Proteomes" id="UP000278673"/>
    </source>
</evidence>
<dbReference type="GO" id="GO:0016787">
    <property type="term" value="F:hydrolase activity"/>
    <property type="evidence" value="ECO:0007669"/>
    <property type="project" value="UniProtKB-KW"/>
</dbReference>
<keyword evidence="4" id="KW-0378">Hydrolase</keyword>
<dbReference type="SUPFAM" id="SSF53187">
    <property type="entry name" value="Zn-dependent exopeptidases"/>
    <property type="match status" value="1"/>
</dbReference>
<evidence type="ECO:0000256" key="6">
    <source>
        <dbReference type="SAM" id="MobiDB-lite"/>
    </source>
</evidence>
<organism evidence="8 9">
    <name type="scientific">Streptomyces triticirhizae</name>
    <dbReference type="NCBI Taxonomy" id="2483353"/>
    <lineage>
        <taxon>Bacteria</taxon>
        <taxon>Bacillati</taxon>
        <taxon>Actinomycetota</taxon>
        <taxon>Actinomycetes</taxon>
        <taxon>Kitasatosporales</taxon>
        <taxon>Streptomycetaceae</taxon>
        <taxon>Streptomyces</taxon>
    </lineage>
</organism>
<keyword evidence="3" id="KW-0479">Metal-binding</keyword>